<evidence type="ECO:0000256" key="2">
    <source>
        <dbReference type="ARBA" id="ARBA00022966"/>
    </source>
</evidence>
<proteinExistence type="predicted"/>
<reference evidence="7" key="1">
    <citation type="journal article" date="2015" name="Nat. Genet.">
        <title>The genome and transcriptome of the zoonotic hookworm Ancylostoma ceylanicum identify infection-specific gene families.</title>
        <authorList>
            <person name="Schwarz E.M."/>
            <person name="Hu Y."/>
            <person name="Antoshechkin I."/>
            <person name="Miller M.M."/>
            <person name="Sternberg P.W."/>
            <person name="Aroian R.V."/>
        </authorList>
    </citation>
    <scope>NUCLEOTIDE SEQUENCE</scope>
    <source>
        <strain evidence="7">HY135</strain>
    </source>
</reference>
<sequence length="307" mass="34571">MKFFVVWCLTYTLTVVLGKPAASPFVVLPPSLRISAVNTIVVAPIKSKYENVDIHVTIVGYKDNKSSGIFTQKLRAKRAGAPHSISFELTSPIEKAKITVNVQGHTKFETELRAKPNLAALHIHTDKPIYSSGETVHVRALPLTYEGAVYDGVLEFALVNPDGFELVRKRNQTKDGYIPLAFELPKHLFYGDWRILARPQGSNDEDLTFDAVFQVKDYVLPPFKIIMSISEGEPLDSTNIAVEARYYYGAPVSGSMTVHCSNQRRRYDSTKPMQLLQSQVRSQFETNLRFLSLLFGITSHVLEFFRI</sequence>
<gene>
    <name evidence="6" type="primary">Acey_s0209.g2111</name>
    <name evidence="6" type="synonym">Acey-F13D2.4</name>
    <name evidence="6" type="ORF">Y032_0209g2111</name>
</gene>
<dbReference type="STRING" id="53326.A0A016SLK6"/>
<evidence type="ECO:0000256" key="3">
    <source>
        <dbReference type="SAM" id="SignalP"/>
    </source>
</evidence>
<evidence type="ECO:0008006" key="8">
    <source>
        <dbReference type="Google" id="ProtNLM"/>
    </source>
</evidence>
<dbReference type="InterPro" id="IPR002890">
    <property type="entry name" value="MG2"/>
</dbReference>
<feature type="chain" id="PRO_5001486520" description="Macroglobulin domain-containing protein" evidence="3">
    <location>
        <begin position="19"/>
        <end position="307"/>
    </location>
</feature>
<evidence type="ECO:0000256" key="1">
    <source>
        <dbReference type="ARBA" id="ARBA00022729"/>
    </source>
</evidence>
<dbReference type="InterPro" id="IPR050473">
    <property type="entry name" value="A2M/Complement_sys"/>
</dbReference>
<dbReference type="PANTHER" id="PTHR11412">
    <property type="entry name" value="MACROGLOBULIN / COMPLEMENT"/>
    <property type="match status" value="1"/>
</dbReference>
<dbReference type="GO" id="GO:0004866">
    <property type="term" value="F:endopeptidase inhibitor activity"/>
    <property type="evidence" value="ECO:0007669"/>
    <property type="project" value="InterPro"/>
</dbReference>
<keyword evidence="2" id="KW-0882">Thioester bond</keyword>
<feature type="domain" description="Macroglobulin" evidence="5">
    <location>
        <begin position="218"/>
        <end position="272"/>
    </location>
</feature>
<dbReference type="OrthoDB" id="6359008at2759"/>
<feature type="domain" description="Macroglobulin" evidence="4">
    <location>
        <begin position="121"/>
        <end position="206"/>
    </location>
</feature>
<dbReference type="Proteomes" id="UP000024635">
    <property type="component" value="Unassembled WGS sequence"/>
</dbReference>
<keyword evidence="7" id="KW-1185">Reference proteome</keyword>
<evidence type="ECO:0000313" key="7">
    <source>
        <dbReference type="Proteomes" id="UP000024635"/>
    </source>
</evidence>
<protein>
    <recommendedName>
        <fullName evidence="8">Macroglobulin domain-containing protein</fullName>
    </recommendedName>
</protein>
<dbReference type="AlphaFoldDB" id="A0A016SLK6"/>
<accession>A0A016SLK6</accession>
<dbReference type="PANTHER" id="PTHR11412:SF136">
    <property type="entry name" value="CD109 ANTIGEN"/>
    <property type="match status" value="1"/>
</dbReference>
<evidence type="ECO:0000313" key="6">
    <source>
        <dbReference type="EMBL" id="EYB91204.1"/>
    </source>
</evidence>
<dbReference type="Gene3D" id="2.60.40.1930">
    <property type="match status" value="1"/>
</dbReference>
<dbReference type="Pfam" id="PF01835">
    <property type="entry name" value="MG2"/>
    <property type="match status" value="1"/>
</dbReference>
<dbReference type="Pfam" id="PF17791">
    <property type="entry name" value="MG3"/>
    <property type="match status" value="1"/>
</dbReference>
<evidence type="ECO:0000259" key="4">
    <source>
        <dbReference type="Pfam" id="PF01835"/>
    </source>
</evidence>
<organism evidence="6 7">
    <name type="scientific">Ancylostoma ceylanicum</name>
    <dbReference type="NCBI Taxonomy" id="53326"/>
    <lineage>
        <taxon>Eukaryota</taxon>
        <taxon>Metazoa</taxon>
        <taxon>Ecdysozoa</taxon>
        <taxon>Nematoda</taxon>
        <taxon>Chromadorea</taxon>
        <taxon>Rhabditida</taxon>
        <taxon>Rhabditina</taxon>
        <taxon>Rhabditomorpha</taxon>
        <taxon>Strongyloidea</taxon>
        <taxon>Ancylostomatidae</taxon>
        <taxon>Ancylostomatinae</taxon>
        <taxon>Ancylostoma</taxon>
    </lineage>
</organism>
<evidence type="ECO:0000259" key="5">
    <source>
        <dbReference type="Pfam" id="PF17791"/>
    </source>
</evidence>
<feature type="signal peptide" evidence="3">
    <location>
        <begin position="1"/>
        <end position="18"/>
    </location>
</feature>
<keyword evidence="1 3" id="KW-0732">Signal</keyword>
<dbReference type="EMBL" id="JARK01001545">
    <property type="protein sequence ID" value="EYB91204.1"/>
    <property type="molecule type" value="Genomic_DNA"/>
</dbReference>
<dbReference type="Gene3D" id="2.60.40.1940">
    <property type="match status" value="1"/>
</dbReference>
<name>A0A016SLK6_9BILA</name>
<comment type="caution">
    <text evidence="6">The sequence shown here is derived from an EMBL/GenBank/DDBJ whole genome shotgun (WGS) entry which is preliminary data.</text>
</comment>
<dbReference type="InterPro" id="IPR041555">
    <property type="entry name" value="MG3"/>
</dbReference>